<gene>
    <name evidence="2" type="ORF">C5167_032455</name>
</gene>
<reference evidence="2 3" key="1">
    <citation type="journal article" date="2018" name="Science">
        <title>The opium poppy genome and morphinan production.</title>
        <authorList>
            <person name="Guo L."/>
            <person name="Winzer T."/>
            <person name="Yang X."/>
            <person name="Li Y."/>
            <person name="Ning Z."/>
            <person name="He Z."/>
            <person name="Teodor R."/>
            <person name="Lu Y."/>
            <person name="Bowser T.A."/>
            <person name="Graham I.A."/>
            <person name="Ye K."/>
        </authorList>
    </citation>
    <scope>NUCLEOTIDE SEQUENCE [LARGE SCALE GENOMIC DNA]</scope>
    <source>
        <strain evidence="3">cv. HN1</strain>
        <tissue evidence="2">Leaves</tissue>
    </source>
</reference>
<evidence type="ECO:0000313" key="2">
    <source>
        <dbReference type="EMBL" id="RZC69345.1"/>
    </source>
</evidence>
<dbReference type="OMA" id="HRRRDWK"/>
<keyword evidence="3" id="KW-1185">Reference proteome</keyword>
<feature type="region of interest" description="Disordered" evidence="1">
    <location>
        <begin position="235"/>
        <end position="310"/>
    </location>
</feature>
<dbReference type="OrthoDB" id="763417at2759"/>
<dbReference type="Gramene" id="RZC69345">
    <property type="protein sequence ID" value="RZC69345"/>
    <property type="gene ID" value="C5167_032455"/>
</dbReference>
<accession>A0A4Y7KBJ6</accession>
<dbReference type="Proteomes" id="UP000316621">
    <property type="component" value="Chromosome 7"/>
</dbReference>
<evidence type="ECO:0000313" key="3">
    <source>
        <dbReference type="Proteomes" id="UP000316621"/>
    </source>
</evidence>
<dbReference type="AlphaFoldDB" id="A0A4Y7KBJ6"/>
<organism evidence="2 3">
    <name type="scientific">Papaver somniferum</name>
    <name type="common">Opium poppy</name>
    <dbReference type="NCBI Taxonomy" id="3469"/>
    <lineage>
        <taxon>Eukaryota</taxon>
        <taxon>Viridiplantae</taxon>
        <taxon>Streptophyta</taxon>
        <taxon>Embryophyta</taxon>
        <taxon>Tracheophyta</taxon>
        <taxon>Spermatophyta</taxon>
        <taxon>Magnoliopsida</taxon>
        <taxon>Ranunculales</taxon>
        <taxon>Papaveraceae</taxon>
        <taxon>Papaveroideae</taxon>
        <taxon>Papaver</taxon>
    </lineage>
</organism>
<dbReference type="EMBL" id="CM010721">
    <property type="protein sequence ID" value="RZC69345.1"/>
    <property type="molecule type" value="Genomic_DNA"/>
</dbReference>
<feature type="compositionally biased region" description="Basic and acidic residues" evidence="1">
    <location>
        <begin position="267"/>
        <end position="284"/>
    </location>
</feature>
<name>A0A4Y7KBJ6_PAPSO</name>
<sequence length="310" mass="35479">MAKRCDRSFVNTEVHRLKNRMRQQRYRAGKREEKAKREGQTLLPSCLFITDSAGANNGLDVIHSNAECVGARSVTSVEHRFTSETSEETGVSQIRPAVKSHYEQPCTVELAATVAEENLNTSSEPCQAFHAHMIQDLPQMETVHGINILKAQDNSSMKLPYQREVRRSHEDILARRAKNRERQRRYRARKRLETNMKKVFSTNQPNLLSLQIPNQSGSINRVLCHRDWKEEARQVHVSEEPKISQAEPPLASLNSPDNENLSTLPSENKEHLEEEKELKPEHQVDGSVTGANKATHNRRDWKMAARNKVH</sequence>
<feature type="compositionally biased region" description="Polar residues" evidence="1">
    <location>
        <begin position="252"/>
        <end position="263"/>
    </location>
</feature>
<evidence type="ECO:0000256" key="1">
    <source>
        <dbReference type="SAM" id="MobiDB-lite"/>
    </source>
</evidence>
<dbReference type="STRING" id="3469.A0A4Y7KBJ6"/>
<proteinExistence type="predicted"/>
<protein>
    <submittedName>
        <fullName evidence="2">Uncharacterized protein</fullName>
    </submittedName>
</protein>